<name>A0A6A4QFU4_LUPAL</name>
<sequence>MKMDCPKIKKSSFKGKNGRRAYIAWEDNDTSSASEPESEEQTHLSLMASHHSDDEEVNESIPFYSSELQTAFNDLHDEYMKLSKMFLKQKSEIDSLRNIPSSSSCLNCITLGNKVSTLSLELNKMNKSSKSLSKIINDQRHSTDRRGLGYGKGPTLKKHINSIITDFRKTCFHASTHTKYKSRIHMHQPICSYCKNYGHTPNTCSIRKYGVPLGYFIWVEKGSNNVGPKTSWVPNIT</sequence>
<proteinExistence type="predicted"/>
<gene>
    <name evidence="1" type="ORF">Lalb_Chr06g0172871</name>
</gene>
<accession>A0A6A4QFU4</accession>
<reference evidence="2" key="1">
    <citation type="journal article" date="2020" name="Nat. Commun.">
        <title>Genome sequence of the cluster root forming white lupin.</title>
        <authorList>
            <person name="Hufnagel B."/>
            <person name="Marques A."/>
            <person name="Soriano A."/>
            <person name="Marques L."/>
            <person name="Divol F."/>
            <person name="Doumas P."/>
            <person name="Sallet E."/>
            <person name="Mancinotti D."/>
            <person name="Carrere S."/>
            <person name="Marande W."/>
            <person name="Arribat S."/>
            <person name="Keller J."/>
            <person name="Huneau C."/>
            <person name="Blein T."/>
            <person name="Aime D."/>
            <person name="Laguerre M."/>
            <person name="Taylor J."/>
            <person name="Schubert V."/>
            <person name="Nelson M."/>
            <person name="Geu-Flores F."/>
            <person name="Crespi M."/>
            <person name="Gallardo-Guerrero K."/>
            <person name="Delaux P.-M."/>
            <person name="Salse J."/>
            <person name="Berges H."/>
            <person name="Guyot R."/>
            <person name="Gouzy J."/>
            <person name="Peret B."/>
        </authorList>
    </citation>
    <scope>NUCLEOTIDE SEQUENCE [LARGE SCALE GENOMIC DNA]</scope>
    <source>
        <strain evidence="2">cv. Amiga</strain>
    </source>
</reference>
<dbReference type="Proteomes" id="UP000447434">
    <property type="component" value="Chromosome 6"/>
</dbReference>
<evidence type="ECO:0000313" key="1">
    <source>
        <dbReference type="EMBL" id="KAE9612419.1"/>
    </source>
</evidence>
<keyword evidence="2" id="KW-1185">Reference proteome</keyword>
<dbReference type="AlphaFoldDB" id="A0A6A4QFU4"/>
<comment type="caution">
    <text evidence="1">The sequence shown here is derived from an EMBL/GenBank/DDBJ whole genome shotgun (WGS) entry which is preliminary data.</text>
</comment>
<dbReference type="EMBL" id="WOCE01000006">
    <property type="protein sequence ID" value="KAE9612419.1"/>
    <property type="molecule type" value="Genomic_DNA"/>
</dbReference>
<organism evidence="1 2">
    <name type="scientific">Lupinus albus</name>
    <name type="common">White lupine</name>
    <name type="synonym">Lupinus termis</name>
    <dbReference type="NCBI Taxonomy" id="3870"/>
    <lineage>
        <taxon>Eukaryota</taxon>
        <taxon>Viridiplantae</taxon>
        <taxon>Streptophyta</taxon>
        <taxon>Embryophyta</taxon>
        <taxon>Tracheophyta</taxon>
        <taxon>Spermatophyta</taxon>
        <taxon>Magnoliopsida</taxon>
        <taxon>eudicotyledons</taxon>
        <taxon>Gunneridae</taxon>
        <taxon>Pentapetalae</taxon>
        <taxon>rosids</taxon>
        <taxon>fabids</taxon>
        <taxon>Fabales</taxon>
        <taxon>Fabaceae</taxon>
        <taxon>Papilionoideae</taxon>
        <taxon>50 kb inversion clade</taxon>
        <taxon>genistoids sensu lato</taxon>
        <taxon>core genistoids</taxon>
        <taxon>Genisteae</taxon>
        <taxon>Lupinus</taxon>
    </lineage>
</organism>
<evidence type="ECO:0000313" key="2">
    <source>
        <dbReference type="Proteomes" id="UP000447434"/>
    </source>
</evidence>
<protein>
    <submittedName>
        <fullName evidence="1">Putative transcription factor interactor and regulator CCHC(Zn) family</fullName>
    </submittedName>
</protein>